<keyword evidence="1" id="KW-0812">Transmembrane</keyword>
<evidence type="ECO:0000313" key="3">
    <source>
        <dbReference type="Proteomes" id="UP000825123"/>
    </source>
</evidence>
<sequence length="375" mass="41238">MKPLRTYIMLKNFALSLTQPFIAFLSALSGVNGEALAIISSAGTVLPSIVQFLLGFMRAKGKQLVVLGSAIVGGLWIILSLIPFGSVVFVVFYVLLEAGLGISLFGWYLIMDKVSTSSRGRVLAQYSFYSTLGGLIATLITGFFVGDDKALIRPFFMTTGLLMVTDSYIAYKFDVDYERPPLKGLRVSRELRDFLVVTFAFNVIWSSAWPIFPLAQVYVFNMNFENIAIIDTISGVSTLLMQNWVGRLVDKNRKMVMFTGRLALATFPLAYALSSSVYEIYLANVIAGFTNSVNSTAYLSYLYDSSKDTRKSIGLYNVITALGDLTGSSIGGITAEIVTNTFGLVRGIREMMLAIALLRVIASLFYLKLHEPIKA</sequence>
<protein>
    <submittedName>
        <fullName evidence="2">MFS transporter</fullName>
    </submittedName>
</protein>
<feature type="transmembrane region" description="Helical" evidence="1">
    <location>
        <begin position="351"/>
        <end position="369"/>
    </location>
</feature>
<feature type="transmembrane region" description="Helical" evidence="1">
    <location>
        <begin position="64"/>
        <end position="84"/>
    </location>
</feature>
<feature type="transmembrane region" description="Helical" evidence="1">
    <location>
        <begin position="12"/>
        <end position="29"/>
    </location>
</feature>
<dbReference type="PANTHER" id="PTHR23526">
    <property type="entry name" value="INTEGRAL MEMBRANE TRANSPORT PROTEIN-RELATED"/>
    <property type="match status" value="1"/>
</dbReference>
<gene>
    <name evidence="2" type="ORF">KN1_28600</name>
</gene>
<accession>A0A8D5ZH65</accession>
<name>A0A8D5ZH65_9CREN</name>
<feature type="transmembrane region" description="Helical" evidence="1">
    <location>
        <begin position="227"/>
        <end position="246"/>
    </location>
</feature>
<dbReference type="EMBL" id="AP024597">
    <property type="protein sequence ID" value="BCU71563.1"/>
    <property type="molecule type" value="Genomic_DNA"/>
</dbReference>
<dbReference type="InterPro" id="IPR052528">
    <property type="entry name" value="Sugar_transport-like"/>
</dbReference>
<dbReference type="InterPro" id="IPR011701">
    <property type="entry name" value="MFS"/>
</dbReference>
<dbReference type="Proteomes" id="UP000825123">
    <property type="component" value="Chromosome"/>
</dbReference>
<feature type="transmembrane region" description="Helical" evidence="1">
    <location>
        <begin position="258"/>
        <end position="274"/>
    </location>
</feature>
<feature type="transmembrane region" description="Helical" evidence="1">
    <location>
        <begin position="122"/>
        <end position="145"/>
    </location>
</feature>
<feature type="transmembrane region" description="Helical" evidence="1">
    <location>
        <begin position="194"/>
        <end position="215"/>
    </location>
</feature>
<dbReference type="KEGG" id="csty:KN1_28600"/>
<evidence type="ECO:0000313" key="2">
    <source>
        <dbReference type="EMBL" id="BCU71563.1"/>
    </source>
</evidence>
<feature type="transmembrane region" description="Helical" evidence="1">
    <location>
        <begin position="90"/>
        <end position="110"/>
    </location>
</feature>
<keyword evidence="3" id="KW-1185">Reference proteome</keyword>
<dbReference type="RefSeq" id="WP_221288382.1">
    <property type="nucleotide sequence ID" value="NZ_AP024597.1"/>
</dbReference>
<dbReference type="InterPro" id="IPR036259">
    <property type="entry name" value="MFS_trans_sf"/>
</dbReference>
<proteinExistence type="predicted"/>
<keyword evidence="1" id="KW-0472">Membrane</keyword>
<dbReference type="GO" id="GO:0022857">
    <property type="term" value="F:transmembrane transporter activity"/>
    <property type="evidence" value="ECO:0007669"/>
    <property type="project" value="InterPro"/>
</dbReference>
<feature type="transmembrane region" description="Helical" evidence="1">
    <location>
        <begin position="315"/>
        <end position="339"/>
    </location>
</feature>
<dbReference type="AlphaFoldDB" id="A0A8D5ZH65"/>
<keyword evidence="1" id="KW-1133">Transmembrane helix</keyword>
<feature type="transmembrane region" description="Helical" evidence="1">
    <location>
        <begin position="280"/>
        <end position="303"/>
    </location>
</feature>
<feature type="transmembrane region" description="Helical" evidence="1">
    <location>
        <begin position="151"/>
        <end position="173"/>
    </location>
</feature>
<feature type="transmembrane region" description="Helical" evidence="1">
    <location>
        <begin position="35"/>
        <end position="57"/>
    </location>
</feature>
<dbReference type="PANTHER" id="PTHR23526:SF2">
    <property type="entry name" value="MAJOR FACILITATOR SUPERFAMILY (MFS) PROFILE DOMAIN-CONTAINING PROTEIN"/>
    <property type="match status" value="1"/>
</dbReference>
<dbReference type="Pfam" id="PF07690">
    <property type="entry name" value="MFS_1"/>
    <property type="match status" value="1"/>
</dbReference>
<reference evidence="2 3" key="1">
    <citation type="submission" date="2021-04" db="EMBL/GenBank/DDBJ databases">
        <title>Complete genome sequence of Stygiolobus sp. KN-1.</title>
        <authorList>
            <person name="Nakamura K."/>
            <person name="Sakai H."/>
            <person name="Kurosawa N."/>
        </authorList>
    </citation>
    <scope>NUCLEOTIDE SEQUENCE [LARGE SCALE GENOMIC DNA]</scope>
    <source>
        <strain evidence="2 3">KN-1</strain>
    </source>
</reference>
<dbReference type="Gene3D" id="1.20.1250.20">
    <property type="entry name" value="MFS general substrate transporter like domains"/>
    <property type="match status" value="2"/>
</dbReference>
<dbReference type="GeneID" id="66164575"/>
<organism evidence="2 3">
    <name type="scientific">Stygiolobus caldivivus</name>
    <dbReference type="NCBI Taxonomy" id="2824673"/>
    <lineage>
        <taxon>Archaea</taxon>
        <taxon>Thermoproteota</taxon>
        <taxon>Thermoprotei</taxon>
        <taxon>Sulfolobales</taxon>
        <taxon>Sulfolobaceae</taxon>
        <taxon>Stygiolobus</taxon>
    </lineage>
</organism>
<dbReference type="SUPFAM" id="SSF103473">
    <property type="entry name" value="MFS general substrate transporter"/>
    <property type="match status" value="1"/>
</dbReference>
<evidence type="ECO:0000256" key="1">
    <source>
        <dbReference type="SAM" id="Phobius"/>
    </source>
</evidence>